<reference evidence="8" key="1">
    <citation type="submission" date="2020-12" db="EMBL/GenBank/DDBJ databases">
        <title>Clostridium thailandense sp. nov., a novel acetogenic bacterium isolated from peat land soil in Thailand.</title>
        <authorList>
            <person name="Chaikitkaew S."/>
            <person name="Birkeland N.K."/>
        </authorList>
    </citation>
    <scope>NUCLEOTIDE SEQUENCE</scope>
    <source>
        <strain evidence="8">DSM 17425</strain>
    </source>
</reference>
<dbReference type="SUPFAM" id="SSF56519">
    <property type="entry name" value="Penicillin binding protein dimerisation domain"/>
    <property type="match status" value="1"/>
</dbReference>
<proteinExistence type="inferred from homology"/>
<dbReference type="Pfam" id="PF03717">
    <property type="entry name" value="PBP_dimer"/>
    <property type="match status" value="1"/>
</dbReference>
<evidence type="ECO:0000256" key="4">
    <source>
        <dbReference type="SAM" id="MobiDB-lite"/>
    </source>
</evidence>
<dbReference type="InterPro" id="IPR001460">
    <property type="entry name" value="PCN-bd_Tpept"/>
</dbReference>
<dbReference type="InterPro" id="IPR011927">
    <property type="entry name" value="SpoVD_pbp"/>
</dbReference>
<dbReference type="PANTHER" id="PTHR30627">
    <property type="entry name" value="PEPTIDOGLYCAN D,D-TRANSPEPTIDASE"/>
    <property type="match status" value="1"/>
</dbReference>
<dbReference type="AlphaFoldDB" id="A0A934M2I7"/>
<dbReference type="Gene3D" id="3.90.1310.10">
    <property type="entry name" value="Penicillin-binding protein 2a (Domain 2)"/>
    <property type="match status" value="1"/>
</dbReference>
<evidence type="ECO:0000259" key="6">
    <source>
        <dbReference type="Pfam" id="PF00905"/>
    </source>
</evidence>
<gene>
    <name evidence="8" type="ORF">I6U51_04560</name>
</gene>
<dbReference type="GO" id="GO:0008658">
    <property type="term" value="F:penicillin binding"/>
    <property type="evidence" value="ECO:0007669"/>
    <property type="project" value="InterPro"/>
</dbReference>
<dbReference type="NCBIfam" id="TIGR02214">
    <property type="entry name" value="spoVD_pbp"/>
    <property type="match status" value="1"/>
</dbReference>
<evidence type="ECO:0000256" key="5">
    <source>
        <dbReference type="SAM" id="Phobius"/>
    </source>
</evidence>
<organism evidence="8 9">
    <name type="scientific">Clostridium aciditolerans</name>
    <dbReference type="NCBI Taxonomy" id="339861"/>
    <lineage>
        <taxon>Bacteria</taxon>
        <taxon>Bacillati</taxon>
        <taxon>Bacillota</taxon>
        <taxon>Clostridia</taxon>
        <taxon>Eubacteriales</taxon>
        <taxon>Clostridiaceae</taxon>
        <taxon>Clostridium</taxon>
    </lineage>
</organism>
<name>A0A934M2I7_9CLOT</name>
<accession>A0A934M2I7</accession>
<keyword evidence="5" id="KW-0812">Transmembrane</keyword>
<dbReference type="Pfam" id="PF00905">
    <property type="entry name" value="Transpeptidase"/>
    <property type="match status" value="1"/>
</dbReference>
<keyword evidence="5" id="KW-1133">Transmembrane helix</keyword>
<dbReference type="PANTHER" id="PTHR30627:SF1">
    <property type="entry name" value="PEPTIDOGLYCAN D,D-TRANSPEPTIDASE FTSI"/>
    <property type="match status" value="1"/>
</dbReference>
<evidence type="ECO:0000313" key="8">
    <source>
        <dbReference type="EMBL" id="MBI6871980.1"/>
    </source>
</evidence>
<comment type="similarity">
    <text evidence="2">Belongs to the transpeptidase family.</text>
</comment>
<evidence type="ECO:0000313" key="9">
    <source>
        <dbReference type="Proteomes" id="UP000622687"/>
    </source>
</evidence>
<comment type="caution">
    <text evidence="8">The sequence shown here is derived from an EMBL/GenBank/DDBJ whole genome shotgun (WGS) entry which is preliminary data.</text>
</comment>
<dbReference type="SUPFAM" id="SSF56601">
    <property type="entry name" value="beta-lactamase/transpeptidase-like"/>
    <property type="match status" value="1"/>
</dbReference>
<evidence type="ECO:0000256" key="2">
    <source>
        <dbReference type="ARBA" id="ARBA00007171"/>
    </source>
</evidence>
<dbReference type="InterPro" id="IPR005311">
    <property type="entry name" value="PBP_dimer"/>
</dbReference>
<dbReference type="InterPro" id="IPR050515">
    <property type="entry name" value="Beta-lactam/transpept"/>
</dbReference>
<feature type="region of interest" description="Disordered" evidence="4">
    <location>
        <begin position="271"/>
        <end position="301"/>
    </location>
</feature>
<sequence>MKNKKNNLKHRFMIIFIFLFFIFFSLVGRLFYVMAVTADKYKSKAYEQQKSEIQINAKRGRILDRSNNELAISVNVYQIDLDLITLKDTLKNKNMTFDELADKLVPIVNMKKEDIIKIFNTTLPSGLPASSAILKRQVEKAEVDKIKALNIRGIVISPDTKRYYANNNFLTNVLGRINYEGKGISGVELSYNKELSGTPGTLTYEKDVKNNQLPYEDQQYVKPVDGKDVILTIDETIQDYVEKAAEKAVVDNKAKAVNIMVMNPKNGEILAMTSKPSYDPSKPQKDSEGSKGESNIWKNPSVQDTFEPGSIFKVITAADALENNIGINDGYACGGSIKIGTTVIHCWNLDGHGNESFVDIIKNSCNVGFAQLGNKLGKDKLLAFAQKMGFGQKTGIDLPGESPGILRKASQVNAVDLASIAFGQGLGVTQVQYMAAFNAIANGGTWVKPHVMKSIAHLDDSNKMTIDKEFSDYNKKKVFDTNLAANLRGDLEKVVTEGVGKNAFVEGLNIGGKTGTAQVADPATGRYAPGVYMSSFAGMAPVSDPKITILVSVDEPDSSNYYAGDVSAPVARELFKQIFNYMAIKGEENVLGK</sequence>
<dbReference type="EMBL" id="JAEEGB010000005">
    <property type="protein sequence ID" value="MBI6871980.1"/>
    <property type="molecule type" value="Genomic_DNA"/>
</dbReference>
<feature type="domain" description="Penicillin-binding protein transpeptidase" evidence="6">
    <location>
        <begin position="259"/>
        <end position="575"/>
    </location>
</feature>
<keyword evidence="3 5" id="KW-0472">Membrane</keyword>
<dbReference type="Proteomes" id="UP000622687">
    <property type="component" value="Unassembled WGS sequence"/>
</dbReference>
<evidence type="ECO:0000256" key="3">
    <source>
        <dbReference type="ARBA" id="ARBA00023136"/>
    </source>
</evidence>
<keyword evidence="9" id="KW-1185">Reference proteome</keyword>
<protein>
    <submittedName>
        <fullName evidence="8">Stage V sporulation protein D</fullName>
    </submittedName>
</protein>
<evidence type="ECO:0000256" key="1">
    <source>
        <dbReference type="ARBA" id="ARBA00004370"/>
    </source>
</evidence>
<feature type="compositionally biased region" description="Polar residues" evidence="4">
    <location>
        <begin position="292"/>
        <end position="301"/>
    </location>
</feature>
<dbReference type="InterPro" id="IPR012338">
    <property type="entry name" value="Beta-lactam/transpept-like"/>
</dbReference>
<dbReference type="Gene3D" id="3.40.710.10">
    <property type="entry name" value="DD-peptidase/beta-lactamase superfamily"/>
    <property type="match status" value="1"/>
</dbReference>
<dbReference type="GO" id="GO:0071555">
    <property type="term" value="P:cell wall organization"/>
    <property type="evidence" value="ECO:0007669"/>
    <property type="project" value="TreeGrafter"/>
</dbReference>
<feature type="compositionally biased region" description="Basic and acidic residues" evidence="4">
    <location>
        <begin position="282"/>
        <end position="291"/>
    </location>
</feature>
<dbReference type="Gene3D" id="3.30.450.330">
    <property type="match status" value="1"/>
</dbReference>
<comment type="subcellular location">
    <subcellularLocation>
        <location evidence="1">Membrane</location>
    </subcellularLocation>
</comment>
<dbReference type="GO" id="GO:0005886">
    <property type="term" value="C:plasma membrane"/>
    <property type="evidence" value="ECO:0007669"/>
    <property type="project" value="TreeGrafter"/>
</dbReference>
<dbReference type="InterPro" id="IPR036138">
    <property type="entry name" value="PBP_dimer_sf"/>
</dbReference>
<feature type="transmembrane region" description="Helical" evidence="5">
    <location>
        <begin position="12"/>
        <end position="34"/>
    </location>
</feature>
<feature type="domain" description="Penicillin-binding protein dimerisation" evidence="7">
    <location>
        <begin position="55"/>
        <end position="213"/>
    </location>
</feature>
<dbReference type="RefSeq" id="WP_211141412.1">
    <property type="nucleotide sequence ID" value="NZ_JAEEGB010000005.1"/>
</dbReference>
<evidence type="ECO:0000259" key="7">
    <source>
        <dbReference type="Pfam" id="PF03717"/>
    </source>
</evidence>